<keyword evidence="1" id="KW-1185">Reference proteome</keyword>
<gene>
    <name evidence="2" type="primary">LOC112457579</name>
</gene>
<proteinExistence type="predicted"/>
<evidence type="ECO:0000313" key="2">
    <source>
        <dbReference type="RefSeq" id="XP_024876498.1"/>
    </source>
</evidence>
<dbReference type="Proteomes" id="UP000504618">
    <property type="component" value="Unplaced"/>
</dbReference>
<name>A0A6J1Q4A5_9HYME</name>
<dbReference type="GeneID" id="112457579"/>
<dbReference type="OrthoDB" id="7696245at2759"/>
<accession>A0A6J1Q4A5</accession>
<protein>
    <submittedName>
        <fullName evidence="2">Uncharacterized protein LOC112457579</fullName>
    </submittedName>
</protein>
<dbReference type="RefSeq" id="XP_024876498.1">
    <property type="nucleotide sequence ID" value="XM_025020730.1"/>
</dbReference>
<reference evidence="2" key="1">
    <citation type="submission" date="2025-08" db="UniProtKB">
        <authorList>
            <consortium name="RefSeq"/>
        </authorList>
    </citation>
    <scope>IDENTIFICATION</scope>
    <source>
        <tissue evidence="2">Whole body</tissue>
    </source>
</reference>
<dbReference type="AlphaFoldDB" id="A0A6J1Q4A5"/>
<organism evidence="1 2">
    <name type="scientific">Temnothorax curvispinosus</name>
    <dbReference type="NCBI Taxonomy" id="300111"/>
    <lineage>
        <taxon>Eukaryota</taxon>
        <taxon>Metazoa</taxon>
        <taxon>Ecdysozoa</taxon>
        <taxon>Arthropoda</taxon>
        <taxon>Hexapoda</taxon>
        <taxon>Insecta</taxon>
        <taxon>Pterygota</taxon>
        <taxon>Neoptera</taxon>
        <taxon>Endopterygota</taxon>
        <taxon>Hymenoptera</taxon>
        <taxon>Apocrita</taxon>
        <taxon>Aculeata</taxon>
        <taxon>Formicoidea</taxon>
        <taxon>Formicidae</taxon>
        <taxon>Myrmicinae</taxon>
        <taxon>Temnothorax</taxon>
    </lineage>
</organism>
<evidence type="ECO:0000313" key="1">
    <source>
        <dbReference type="Proteomes" id="UP000504618"/>
    </source>
</evidence>
<sequence length="125" mass="14549">MGEELENQQQLEIESGELLPELQLLFTLRPGMDRRRYNAQRTNEVAAVFRTTADGEIPESYVTIRNRNDKTLQNVSTMDPNVEPWIYPLFYPYGTQGWHSACLALGLIEDDDEWRRAMRMKLLDG</sequence>